<dbReference type="PANTHER" id="PTHR43626:SF4">
    <property type="entry name" value="GCN5-RELATED N-ACETYLTRANSFERASE 2, CHLOROPLASTIC"/>
    <property type="match status" value="1"/>
</dbReference>
<dbReference type="EMBL" id="JAZHFS010000001">
    <property type="protein sequence ID" value="MEF2111080.1"/>
    <property type="molecule type" value="Genomic_DNA"/>
</dbReference>
<evidence type="ECO:0000256" key="1">
    <source>
        <dbReference type="ARBA" id="ARBA00022679"/>
    </source>
</evidence>
<sequence length="130" mass="15039">MIMYNTDKKVDYDKLKNLFNEVGWNDKTEDNNRLLLMVENSQIVVTAWDEGRMVGFARCTTDYVFNGQINNVVVDSKYRKKGIGKNLINIIFNSSKQVTYMLRGSISNEGFYRSLGFEDGPISLIYKRKS</sequence>
<gene>
    <name evidence="4" type="ORF">SJI18_02035</name>
</gene>
<dbReference type="CDD" id="cd04301">
    <property type="entry name" value="NAT_SF"/>
    <property type="match status" value="1"/>
</dbReference>
<proteinExistence type="predicted"/>
<evidence type="ECO:0000313" key="5">
    <source>
        <dbReference type="Proteomes" id="UP001498469"/>
    </source>
</evidence>
<evidence type="ECO:0000259" key="3">
    <source>
        <dbReference type="PROSITE" id="PS51186"/>
    </source>
</evidence>
<keyword evidence="1" id="KW-0808">Transferase</keyword>
<comment type="caution">
    <text evidence="4">The sequence shown here is derived from an EMBL/GenBank/DDBJ whole genome shotgun (WGS) entry which is preliminary data.</text>
</comment>
<keyword evidence="5" id="KW-1185">Reference proteome</keyword>
<dbReference type="InterPro" id="IPR000182">
    <property type="entry name" value="GNAT_dom"/>
</dbReference>
<evidence type="ECO:0000256" key="2">
    <source>
        <dbReference type="ARBA" id="ARBA00023315"/>
    </source>
</evidence>
<reference evidence="4 5" key="1">
    <citation type="submission" date="2023-11" db="EMBL/GenBank/DDBJ databases">
        <title>Draft genome sequence of a psychrophilic Clostridium strain from permafrost water brine.</title>
        <authorList>
            <person name="Shcherbakova V.A."/>
            <person name="Trubitsyn V.E."/>
            <person name="Zakharyuk A.G."/>
        </authorList>
    </citation>
    <scope>NUCLEOTIDE SEQUENCE [LARGE SCALE GENOMIC DNA]</scope>
    <source>
        <strain evidence="4 5">14F</strain>
    </source>
</reference>
<dbReference type="PROSITE" id="PS51186">
    <property type="entry name" value="GNAT"/>
    <property type="match status" value="1"/>
</dbReference>
<keyword evidence="2" id="KW-0012">Acyltransferase</keyword>
<evidence type="ECO:0000313" key="4">
    <source>
        <dbReference type="EMBL" id="MEF2111080.1"/>
    </source>
</evidence>
<dbReference type="Proteomes" id="UP001498469">
    <property type="component" value="Unassembled WGS sequence"/>
</dbReference>
<organism evidence="4 5">
    <name type="scientific">Clostridium frigoriphilum</name>
    <dbReference type="NCBI Taxonomy" id="443253"/>
    <lineage>
        <taxon>Bacteria</taxon>
        <taxon>Bacillati</taxon>
        <taxon>Bacillota</taxon>
        <taxon>Clostridia</taxon>
        <taxon>Eubacteriales</taxon>
        <taxon>Clostridiaceae</taxon>
        <taxon>Clostridium</taxon>
    </lineage>
</organism>
<feature type="domain" description="N-acetyltransferase" evidence="3">
    <location>
        <begin position="2"/>
        <end position="130"/>
    </location>
</feature>
<dbReference type="InterPro" id="IPR045039">
    <property type="entry name" value="NSI-like"/>
</dbReference>
<dbReference type="RefSeq" id="WP_216247747.1">
    <property type="nucleotide sequence ID" value="NZ_JAZHFS010000001.1"/>
</dbReference>
<dbReference type="Pfam" id="PF00583">
    <property type="entry name" value="Acetyltransf_1"/>
    <property type="match status" value="1"/>
</dbReference>
<dbReference type="PANTHER" id="PTHR43626">
    <property type="entry name" value="ACYL-COA N-ACYLTRANSFERASE"/>
    <property type="match status" value="1"/>
</dbReference>
<name>A0ABU7UKQ4_9CLOT</name>
<protein>
    <submittedName>
        <fullName evidence="4">GNAT family N-acetyltransferase</fullName>
    </submittedName>
</protein>
<accession>A0ABU7UKQ4</accession>